<dbReference type="AlphaFoldDB" id="A0AAN9J132"/>
<evidence type="ECO:0000313" key="3">
    <source>
        <dbReference type="Proteomes" id="UP001372338"/>
    </source>
</evidence>
<dbReference type="Gene3D" id="1.20.1280.50">
    <property type="match status" value="1"/>
</dbReference>
<dbReference type="PANTHER" id="PTHR31672">
    <property type="entry name" value="BNACNNG10540D PROTEIN"/>
    <property type="match status" value="1"/>
</dbReference>
<dbReference type="InterPro" id="IPR050796">
    <property type="entry name" value="SCF_F-box_component"/>
</dbReference>
<proteinExistence type="predicted"/>
<dbReference type="EMBL" id="JAYWIO010000001">
    <property type="protein sequence ID" value="KAK7290230.1"/>
    <property type="molecule type" value="Genomic_DNA"/>
</dbReference>
<comment type="caution">
    <text evidence="2">The sequence shown here is derived from an EMBL/GenBank/DDBJ whole genome shotgun (WGS) entry which is preliminary data.</text>
</comment>
<organism evidence="2 3">
    <name type="scientific">Crotalaria pallida</name>
    <name type="common">Smooth rattlebox</name>
    <name type="synonym">Crotalaria striata</name>
    <dbReference type="NCBI Taxonomy" id="3830"/>
    <lineage>
        <taxon>Eukaryota</taxon>
        <taxon>Viridiplantae</taxon>
        <taxon>Streptophyta</taxon>
        <taxon>Embryophyta</taxon>
        <taxon>Tracheophyta</taxon>
        <taxon>Spermatophyta</taxon>
        <taxon>Magnoliopsida</taxon>
        <taxon>eudicotyledons</taxon>
        <taxon>Gunneridae</taxon>
        <taxon>Pentapetalae</taxon>
        <taxon>rosids</taxon>
        <taxon>fabids</taxon>
        <taxon>Fabales</taxon>
        <taxon>Fabaceae</taxon>
        <taxon>Papilionoideae</taxon>
        <taxon>50 kb inversion clade</taxon>
        <taxon>genistoids sensu lato</taxon>
        <taxon>core genistoids</taxon>
        <taxon>Crotalarieae</taxon>
        <taxon>Crotalaria</taxon>
    </lineage>
</organism>
<evidence type="ECO:0000259" key="1">
    <source>
        <dbReference type="PROSITE" id="PS50181"/>
    </source>
</evidence>
<gene>
    <name evidence="2" type="ORF">RIF29_04503</name>
</gene>
<dbReference type="SUPFAM" id="SSF50965">
    <property type="entry name" value="Galactose oxidase, central domain"/>
    <property type="match status" value="1"/>
</dbReference>
<dbReference type="Pfam" id="PF00646">
    <property type="entry name" value="F-box"/>
    <property type="match status" value="1"/>
</dbReference>
<dbReference type="SUPFAM" id="SSF81383">
    <property type="entry name" value="F-box domain"/>
    <property type="match status" value="1"/>
</dbReference>
<protein>
    <recommendedName>
        <fullName evidence="1">F-box domain-containing protein</fullName>
    </recommendedName>
</protein>
<evidence type="ECO:0000313" key="2">
    <source>
        <dbReference type="EMBL" id="KAK7290230.1"/>
    </source>
</evidence>
<dbReference type="PROSITE" id="PS50181">
    <property type="entry name" value="FBOX"/>
    <property type="match status" value="1"/>
</dbReference>
<dbReference type="CDD" id="cd22157">
    <property type="entry name" value="F-box_AtFBW1-like"/>
    <property type="match status" value="1"/>
</dbReference>
<feature type="domain" description="F-box" evidence="1">
    <location>
        <begin position="6"/>
        <end position="52"/>
    </location>
</feature>
<dbReference type="InterPro" id="IPR036047">
    <property type="entry name" value="F-box-like_dom_sf"/>
</dbReference>
<dbReference type="Pfam" id="PF07734">
    <property type="entry name" value="FBA_1"/>
    <property type="match status" value="1"/>
</dbReference>
<name>A0AAN9J132_CROPI</name>
<dbReference type="InterPro" id="IPR006527">
    <property type="entry name" value="F-box-assoc_dom_typ1"/>
</dbReference>
<dbReference type="PANTHER" id="PTHR31672:SF13">
    <property type="entry name" value="F-BOX PROTEIN CPR30-LIKE"/>
    <property type="match status" value="1"/>
</dbReference>
<accession>A0AAN9J132</accession>
<dbReference type="SMART" id="SM00256">
    <property type="entry name" value="FBOX"/>
    <property type="match status" value="1"/>
</dbReference>
<dbReference type="NCBIfam" id="TIGR01640">
    <property type="entry name" value="F_box_assoc_1"/>
    <property type="match status" value="1"/>
</dbReference>
<reference evidence="2 3" key="1">
    <citation type="submission" date="2024-01" db="EMBL/GenBank/DDBJ databases">
        <title>The genomes of 5 underutilized Papilionoideae crops provide insights into root nodulation and disease resistanc.</title>
        <authorList>
            <person name="Yuan L."/>
        </authorList>
    </citation>
    <scope>NUCLEOTIDE SEQUENCE [LARGE SCALE GENOMIC DNA]</scope>
    <source>
        <strain evidence="2">ZHUSHIDOU_FW_LH</strain>
        <tissue evidence="2">Leaf</tissue>
    </source>
</reference>
<dbReference type="InterPro" id="IPR001810">
    <property type="entry name" value="F-box_dom"/>
</dbReference>
<dbReference type="Proteomes" id="UP001372338">
    <property type="component" value="Unassembled WGS sequence"/>
</dbReference>
<sequence length="381" mass="43044">MDKKKRVVVPHLPDDLIVLILLRLPVKSLLRFKCVSKSFFSLISDNQFAISHFDLAASPAHRLLCSAYIEIAHFDYPSLLRSIDLSSSSPSSVALIPPFLPPSCNPQIRGSCRGFILLCHEYDNLFIWNPLTGAHKKLPLSPTASSRPKKHCPVYYGFGYDASTNDYLVFLGSLDFNVEVFWKTDYELFSLRANAWKTIEVEGNHLPSCLSLGIRNGILLNGVLHWLTYRRDIKTTAILAFDLMEKSFSVLPLPPPVVDVYNFFRLLSDLCVLDGYLCTYLPRNNATEIWVMNEYRVSSSWKKCAELCMTSEAIDADDGPPHPYISPIYSTKCGDIVGLNGGPRVVKFNAKGQLLEHHSFRVYKREAIMYTESLLSFSFPS</sequence>
<dbReference type="InterPro" id="IPR017451">
    <property type="entry name" value="F-box-assoc_interact_dom"/>
</dbReference>
<dbReference type="InterPro" id="IPR011043">
    <property type="entry name" value="Gal_Oxase/kelch_b-propeller"/>
</dbReference>
<keyword evidence="3" id="KW-1185">Reference proteome</keyword>